<reference evidence="13" key="2">
    <citation type="submission" date="2021-04" db="EMBL/GenBank/DDBJ databases">
        <authorList>
            <person name="Gilroy R."/>
        </authorList>
    </citation>
    <scope>NUCLEOTIDE SEQUENCE</scope>
    <source>
        <strain evidence="13">CHK32-1732</strain>
    </source>
</reference>
<dbReference type="Proteomes" id="UP000824190">
    <property type="component" value="Unassembled WGS sequence"/>
</dbReference>
<evidence type="ECO:0000256" key="9">
    <source>
        <dbReference type="ARBA" id="ARBA00030409"/>
    </source>
</evidence>
<dbReference type="Gene3D" id="3.30.470.20">
    <property type="entry name" value="ATP-grasp fold, B domain"/>
    <property type="match status" value="1"/>
</dbReference>
<comment type="caution">
    <text evidence="13">The sequence shown here is derived from an EMBL/GenBank/DDBJ whole genome shotgun (WGS) entry which is preliminary data.</text>
</comment>
<evidence type="ECO:0000256" key="7">
    <source>
        <dbReference type="ARBA" id="ARBA00022755"/>
    </source>
</evidence>
<evidence type="ECO:0000256" key="10">
    <source>
        <dbReference type="ARBA" id="ARBA00048475"/>
    </source>
</evidence>
<evidence type="ECO:0000313" key="14">
    <source>
        <dbReference type="Proteomes" id="UP000824190"/>
    </source>
</evidence>
<evidence type="ECO:0000313" key="13">
    <source>
        <dbReference type="EMBL" id="HIW90836.1"/>
    </source>
</evidence>
<dbReference type="HAMAP" id="MF_00137">
    <property type="entry name" value="SAICAR_synth"/>
    <property type="match status" value="1"/>
</dbReference>
<keyword evidence="7 11" id="KW-0658">Purine biosynthesis</keyword>
<organism evidence="13 14">
    <name type="scientific">Candidatus Corynebacterium avicola</name>
    <dbReference type="NCBI Taxonomy" id="2838527"/>
    <lineage>
        <taxon>Bacteria</taxon>
        <taxon>Bacillati</taxon>
        <taxon>Actinomycetota</taxon>
        <taxon>Actinomycetes</taxon>
        <taxon>Mycobacteriales</taxon>
        <taxon>Corynebacteriaceae</taxon>
        <taxon>Corynebacterium</taxon>
    </lineage>
</organism>
<evidence type="ECO:0000256" key="1">
    <source>
        <dbReference type="ARBA" id="ARBA00004672"/>
    </source>
</evidence>
<accession>A0A9D1RQG9</accession>
<dbReference type="InterPro" id="IPR018236">
    <property type="entry name" value="SAICAR_synthetase_CS"/>
</dbReference>
<dbReference type="NCBIfam" id="NF010568">
    <property type="entry name" value="PRK13961.1"/>
    <property type="match status" value="1"/>
</dbReference>
<evidence type="ECO:0000256" key="11">
    <source>
        <dbReference type="HAMAP-Rule" id="MF_00137"/>
    </source>
</evidence>
<dbReference type="Gene3D" id="3.30.200.20">
    <property type="entry name" value="Phosphorylase Kinase, domain 1"/>
    <property type="match status" value="1"/>
</dbReference>
<dbReference type="FunFam" id="3.30.470.20:FF:000015">
    <property type="entry name" value="Phosphoribosylaminoimidazole-succinocarboxamide synthase"/>
    <property type="match status" value="1"/>
</dbReference>
<dbReference type="AlphaFoldDB" id="A0A9D1RQG9"/>
<dbReference type="PROSITE" id="PS01057">
    <property type="entry name" value="SAICAR_SYNTHETASE_1"/>
    <property type="match status" value="1"/>
</dbReference>
<dbReference type="SUPFAM" id="SSF56104">
    <property type="entry name" value="SAICAR synthase-like"/>
    <property type="match status" value="1"/>
</dbReference>
<comment type="pathway">
    <text evidence="1 11">Purine metabolism; IMP biosynthesis via de novo pathway; 5-amino-1-(5-phospho-D-ribosyl)imidazole-4-carboxamide from 5-amino-1-(5-phospho-D-ribosyl)imidazole-4-carboxylate: step 1/2.</text>
</comment>
<dbReference type="PROSITE" id="PS01058">
    <property type="entry name" value="SAICAR_SYNTHETASE_2"/>
    <property type="match status" value="1"/>
</dbReference>
<dbReference type="PANTHER" id="PTHR43700:SF1">
    <property type="entry name" value="PHOSPHORIBOSYLAMINOIMIDAZOLE-SUCCINOCARBOXAMIDE SYNTHASE"/>
    <property type="match status" value="1"/>
</dbReference>
<evidence type="ECO:0000256" key="3">
    <source>
        <dbReference type="ARBA" id="ARBA00012217"/>
    </source>
</evidence>
<evidence type="ECO:0000256" key="8">
    <source>
        <dbReference type="ARBA" id="ARBA00022840"/>
    </source>
</evidence>
<comment type="catalytic activity">
    <reaction evidence="10 11">
        <text>5-amino-1-(5-phospho-D-ribosyl)imidazole-4-carboxylate + L-aspartate + ATP = (2S)-2-[5-amino-1-(5-phospho-beta-D-ribosyl)imidazole-4-carboxamido]succinate + ADP + phosphate + 2 H(+)</text>
        <dbReference type="Rhea" id="RHEA:22628"/>
        <dbReference type="ChEBI" id="CHEBI:15378"/>
        <dbReference type="ChEBI" id="CHEBI:29991"/>
        <dbReference type="ChEBI" id="CHEBI:30616"/>
        <dbReference type="ChEBI" id="CHEBI:43474"/>
        <dbReference type="ChEBI" id="CHEBI:58443"/>
        <dbReference type="ChEBI" id="CHEBI:77657"/>
        <dbReference type="ChEBI" id="CHEBI:456216"/>
        <dbReference type="EC" id="6.3.2.6"/>
    </reaction>
</comment>
<dbReference type="InterPro" id="IPR001636">
    <property type="entry name" value="SAICAR_synth"/>
</dbReference>
<dbReference type="EMBL" id="DXGC01000040">
    <property type="protein sequence ID" value="HIW90836.1"/>
    <property type="molecule type" value="Genomic_DNA"/>
</dbReference>
<dbReference type="CDD" id="cd01414">
    <property type="entry name" value="SAICAR_synt_Sc"/>
    <property type="match status" value="1"/>
</dbReference>
<keyword evidence="5 11" id="KW-0436">Ligase</keyword>
<keyword evidence="8 11" id="KW-0067">ATP-binding</keyword>
<proteinExistence type="inferred from homology"/>
<sequence>MQQTRPDISDYSHFSAGKVREIYEIDQDTLLMVATDRISAYDFILDSPIPDKGRILTAMSDFFFAALDVPNHLAGPADDPRIPESVLGRAQICRKLEMLPFECVVRGYLTGSGLKEYRATGAVCGVELPEGLTEASRLPEPIFTPATKAEIGDHDENVPFSRVVKDLGAERAEELRRASIEIYSRAAEIAAEHGIILADTKFEFGLDTEGNLVLADEVLTPDSSRYWPADSYEVGKVQPSFDKQYVRNWLTGAKSGWDPDGGTPPPELPGSVVEATRERYVEAYERISGNRFADWIGTCTDR</sequence>
<dbReference type="GO" id="GO:0005524">
    <property type="term" value="F:ATP binding"/>
    <property type="evidence" value="ECO:0007669"/>
    <property type="project" value="UniProtKB-KW"/>
</dbReference>
<keyword evidence="6 11" id="KW-0547">Nucleotide-binding</keyword>
<dbReference type="PANTHER" id="PTHR43700">
    <property type="entry name" value="PHOSPHORIBOSYLAMINOIMIDAZOLE-SUCCINOCARBOXAMIDE SYNTHASE"/>
    <property type="match status" value="1"/>
</dbReference>
<evidence type="ECO:0000259" key="12">
    <source>
        <dbReference type="Pfam" id="PF01259"/>
    </source>
</evidence>
<dbReference type="Pfam" id="PF01259">
    <property type="entry name" value="SAICAR_synt"/>
    <property type="match status" value="1"/>
</dbReference>
<name>A0A9D1RQG9_9CORY</name>
<comment type="similarity">
    <text evidence="2 11">Belongs to the SAICAR synthetase family.</text>
</comment>
<dbReference type="EC" id="6.3.2.6" evidence="3 11"/>
<dbReference type="GO" id="GO:0005737">
    <property type="term" value="C:cytoplasm"/>
    <property type="evidence" value="ECO:0007669"/>
    <property type="project" value="TreeGrafter"/>
</dbReference>
<protein>
    <recommendedName>
        <fullName evidence="4 11">Phosphoribosylaminoimidazole-succinocarboxamide synthase</fullName>
        <ecNumber evidence="3 11">6.3.2.6</ecNumber>
    </recommendedName>
    <alternativeName>
        <fullName evidence="9 11">SAICAR synthetase</fullName>
    </alternativeName>
</protein>
<dbReference type="GO" id="GO:0006189">
    <property type="term" value="P:'de novo' IMP biosynthetic process"/>
    <property type="evidence" value="ECO:0007669"/>
    <property type="project" value="UniProtKB-UniRule"/>
</dbReference>
<dbReference type="GO" id="GO:0004639">
    <property type="term" value="F:phosphoribosylaminoimidazolesuccinocarboxamide synthase activity"/>
    <property type="evidence" value="ECO:0007669"/>
    <property type="project" value="UniProtKB-UniRule"/>
</dbReference>
<dbReference type="InterPro" id="IPR028923">
    <property type="entry name" value="SAICAR_synt/ADE2_N"/>
</dbReference>
<feature type="domain" description="SAICAR synthetase/ADE2 N-terminal" evidence="12">
    <location>
        <begin position="14"/>
        <end position="259"/>
    </location>
</feature>
<reference evidence="13" key="1">
    <citation type="journal article" date="2021" name="PeerJ">
        <title>Extensive microbial diversity within the chicken gut microbiome revealed by metagenomics and culture.</title>
        <authorList>
            <person name="Gilroy R."/>
            <person name="Ravi A."/>
            <person name="Getino M."/>
            <person name="Pursley I."/>
            <person name="Horton D.L."/>
            <person name="Alikhan N.F."/>
            <person name="Baker D."/>
            <person name="Gharbi K."/>
            <person name="Hall N."/>
            <person name="Watson M."/>
            <person name="Adriaenssens E.M."/>
            <person name="Foster-Nyarko E."/>
            <person name="Jarju S."/>
            <person name="Secka A."/>
            <person name="Antonio M."/>
            <person name="Oren A."/>
            <person name="Chaudhuri R.R."/>
            <person name="La Ragione R."/>
            <person name="Hildebrand F."/>
            <person name="Pallen M.J."/>
        </authorList>
    </citation>
    <scope>NUCLEOTIDE SEQUENCE</scope>
    <source>
        <strain evidence="13">CHK32-1732</strain>
    </source>
</reference>
<evidence type="ECO:0000256" key="4">
    <source>
        <dbReference type="ARBA" id="ARBA00016460"/>
    </source>
</evidence>
<evidence type="ECO:0000256" key="6">
    <source>
        <dbReference type="ARBA" id="ARBA00022741"/>
    </source>
</evidence>
<evidence type="ECO:0000256" key="2">
    <source>
        <dbReference type="ARBA" id="ARBA00010190"/>
    </source>
</evidence>
<evidence type="ECO:0000256" key="5">
    <source>
        <dbReference type="ARBA" id="ARBA00022598"/>
    </source>
</evidence>
<gene>
    <name evidence="11" type="primary">purC</name>
    <name evidence="13" type="ORF">H9870_04120</name>
</gene>
<dbReference type="NCBIfam" id="TIGR00081">
    <property type="entry name" value="purC"/>
    <property type="match status" value="1"/>
</dbReference>